<dbReference type="InterPro" id="IPR036465">
    <property type="entry name" value="vWFA_dom_sf"/>
</dbReference>
<sequence>MTLLRRLRRDRRGAVAMLAGLAAIPLLAMAGAAVDLTRLYILHSRLITAVDAAALAGARAINDLDRDTQIQRWFWANFTRTGSQATSGFLGAEVTQLSITVDQEARMVRVRARAALPTTVLRLFGQDVLVASVDQAARRQDRGMELALVLDVTGSMAGAPMTALRDAATELVNILYGPSETIPNFWVSVVPYTAMVNIGRGRTGWLEPGSLNPADYGSTVWRGCVFARHVNGEDETDTPPTIVPFRPFLWRSTVNRYSPNLGDNEWTNATITEPNPENPPSDAAQNALGNNARGPNLGCPRAILPLTASRSVVLNEIANLRATHRGGTMANLGLQMGWATISPRWRGLWGSATLPQDYDTPYMDKVVVLMTDGNNEWYDWPEGAPGACRTTGSNPPCRSGYTSDGDTDMSAYGRLRENRLGLVAPLTNARALTEINARMARMCTRIKARGVIVYTITFNVTNAATRDLYRACATQPEYHFNSPDAAALRAAFREIAGQLANLRIVR</sequence>
<feature type="domain" description="Putative Flp pilus-assembly TadG-like N-terminal" evidence="2">
    <location>
        <begin position="13"/>
        <end position="60"/>
    </location>
</feature>
<dbReference type="Pfam" id="PF13400">
    <property type="entry name" value="Tad"/>
    <property type="match status" value="1"/>
</dbReference>
<accession>A0A840XZV7</accession>
<proteinExistence type="predicted"/>
<feature type="compositionally biased region" description="Polar residues" evidence="1">
    <location>
        <begin position="266"/>
        <end position="275"/>
    </location>
</feature>
<reference evidence="3 4" key="1">
    <citation type="submission" date="2020-08" db="EMBL/GenBank/DDBJ databases">
        <title>Genomic Encyclopedia of Type Strains, Phase IV (KMG-IV): sequencing the most valuable type-strain genomes for metagenomic binning, comparative biology and taxonomic classification.</title>
        <authorList>
            <person name="Goeker M."/>
        </authorList>
    </citation>
    <scope>NUCLEOTIDE SEQUENCE [LARGE SCALE GENOMIC DNA]</scope>
    <source>
        <strain evidence="3 4">DSM 25895</strain>
    </source>
</reference>
<dbReference type="Gene3D" id="3.40.50.410">
    <property type="entry name" value="von Willebrand factor, type A domain"/>
    <property type="match status" value="1"/>
</dbReference>
<evidence type="ECO:0000259" key="2">
    <source>
        <dbReference type="Pfam" id="PF13400"/>
    </source>
</evidence>
<dbReference type="SUPFAM" id="SSF53300">
    <property type="entry name" value="vWA-like"/>
    <property type="match status" value="1"/>
</dbReference>
<dbReference type="InterPro" id="IPR028087">
    <property type="entry name" value="Tad_N"/>
</dbReference>
<keyword evidence="4" id="KW-1185">Reference proteome</keyword>
<gene>
    <name evidence="3" type="ORF">FHS88_001832</name>
</gene>
<evidence type="ECO:0000313" key="3">
    <source>
        <dbReference type="EMBL" id="MBB5689707.1"/>
    </source>
</evidence>
<dbReference type="AlphaFoldDB" id="A0A840XZV7"/>
<evidence type="ECO:0000256" key="1">
    <source>
        <dbReference type="SAM" id="MobiDB-lite"/>
    </source>
</evidence>
<dbReference type="EMBL" id="JACIJE010000004">
    <property type="protein sequence ID" value="MBB5689707.1"/>
    <property type="molecule type" value="Genomic_DNA"/>
</dbReference>
<protein>
    <submittedName>
        <fullName evidence="3">Flp pilus assembly protein TadG</fullName>
    </submittedName>
</protein>
<dbReference type="RefSeq" id="WP_184483765.1">
    <property type="nucleotide sequence ID" value="NZ_JAAEDJ010000063.1"/>
</dbReference>
<feature type="region of interest" description="Disordered" evidence="1">
    <location>
        <begin position="266"/>
        <end position="288"/>
    </location>
</feature>
<comment type="caution">
    <text evidence="3">The sequence shown here is derived from an EMBL/GenBank/DDBJ whole genome shotgun (WGS) entry which is preliminary data.</text>
</comment>
<evidence type="ECO:0000313" key="4">
    <source>
        <dbReference type="Proteomes" id="UP000562254"/>
    </source>
</evidence>
<name>A0A840XZV7_9PROT</name>
<organism evidence="3 4">
    <name type="scientific">Neoroseomonas alkaliterrae</name>
    <dbReference type="NCBI Taxonomy" id="1452450"/>
    <lineage>
        <taxon>Bacteria</taxon>
        <taxon>Pseudomonadati</taxon>
        <taxon>Pseudomonadota</taxon>
        <taxon>Alphaproteobacteria</taxon>
        <taxon>Acetobacterales</taxon>
        <taxon>Acetobacteraceae</taxon>
        <taxon>Neoroseomonas</taxon>
    </lineage>
</organism>
<dbReference type="Proteomes" id="UP000562254">
    <property type="component" value="Unassembled WGS sequence"/>
</dbReference>